<keyword evidence="3" id="KW-1185">Reference proteome</keyword>
<sequence>MPALMHFARCLRPDWRGILRRVRWPRHTGLLEGIHNKIKVIKPIAYG</sequence>
<comment type="caution">
    <text evidence="2">The sequence shown here is derived from an EMBL/GenBank/DDBJ whole genome shotgun (WGS) entry which is preliminary data.</text>
</comment>
<evidence type="ECO:0000259" key="1">
    <source>
        <dbReference type="Pfam" id="PF01610"/>
    </source>
</evidence>
<proteinExistence type="predicted"/>
<gene>
    <name evidence="2" type="ORF">XthCFBP4691_20910</name>
</gene>
<evidence type="ECO:0000313" key="2">
    <source>
        <dbReference type="EMBL" id="PPT69266.1"/>
    </source>
</evidence>
<dbReference type="Proteomes" id="UP000239898">
    <property type="component" value="Unassembled WGS sequence"/>
</dbReference>
<dbReference type="AlphaFoldDB" id="A0A2S6YYP2"/>
<evidence type="ECO:0000313" key="3">
    <source>
        <dbReference type="Proteomes" id="UP000239898"/>
    </source>
</evidence>
<accession>A0A2S6YYP2</accession>
<feature type="domain" description="Transposase IS204/IS1001/IS1096/IS1165 DDE" evidence="1">
    <location>
        <begin position="2"/>
        <end position="47"/>
    </location>
</feature>
<dbReference type="EMBL" id="MIGX01000410">
    <property type="protein sequence ID" value="PPT69266.1"/>
    <property type="molecule type" value="Genomic_DNA"/>
</dbReference>
<name>A0A2S6YYP2_9XANT</name>
<dbReference type="Pfam" id="PF01610">
    <property type="entry name" value="DDE_Tnp_ISL3"/>
    <property type="match status" value="1"/>
</dbReference>
<dbReference type="InterPro" id="IPR002560">
    <property type="entry name" value="Transposase_DDE"/>
</dbReference>
<reference evidence="2 3" key="1">
    <citation type="submission" date="2016-08" db="EMBL/GenBank/DDBJ databases">
        <title>Evolution of the type three secretion system and type three effector repertoires in Xanthomonas.</title>
        <authorList>
            <person name="Merda D."/>
            <person name="Briand M."/>
            <person name="Bosis E."/>
            <person name="Rousseau C."/>
            <person name="Portier P."/>
            <person name="Jacques M.-A."/>
            <person name="Fischer-Le Saux M."/>
        </authorList>
    </citation>
    <scope>NUCLEOTIDE SEQUENCE [LARGE SCALE GENOMIC DNA]</scope>
    <source>
        <strain evidence="2 3">CFBP 4691</strain>
    </source>
</reference>
<protein>
    <recommendedName>
        <fullName evidence="1">Transposase IS204/IS1001/IS1096/IS1165 DDE domain-containing protein</fullName>
    </recommendedName>
</protein>
<organism evidence="2 3">
    <name type="scientific">Xanthomonas theicola</name>
    <dbReference type="NCBI Taxonomy" id="56464"/>
    <lineage>
        <taxon>Bacteria</taxon>
        <taxon>Pseudomonadati</taxon>
        <taxon>Pseudomonadota</taxon>
        <taxon>Gammaproteobacteria</taxon>
        <taxon>Lysobacterales</taxon>
        <taxon>Lysobacteraceae</taxon>
        <taxon>Xanthomonas</taxon>
    </lineage>
</organism>